<evidence type="ECO:0000259" key="1">
    <source>
        <dbReference type="PROSITE" id="PS50943"/>
    </source>
</evidence>
<dbReference type="Pfam" id="PF13560">
    <property type="entry name" value="HTH_31"/>
    <property type="match status" value="1"/>
</dbReference>
<dbReference type="SMART" id="SM00530">
    <property type="entry name" value="HTH_XRE"/>
    <property type="match status" value="1"/>
</dbReference>
<dbReference type="Proteomes" id="UP001138997">
    <property type="component" value="Unassembled WGS sequence"/>
</dbReference>
<dbReference type="AlphaFoldDB" id="A0A9X1T512"/>
<dbReference type="CDD" id="cd00093">
    <property type="entry name" value="HTH_XRE"/>
    <property type="match status" value="1"/>
</dbReference>
<name>A0A9X1T512_9ACTN</name>
<accession>A0A9X1T512</accession>
<dbReference type="InterPro" id="IPR043917">
    <property type="entry name" value="DUF5753"/>
</dbReference>
<sequence>MKRTQGKAPSTAKQVSIRHRQLGDRLRTARTAAGLRQDDAAQMLELHPVTLSKIENGHTSVKPMLVREMARIYGLPTEVADELAARAAGPGAPGWTVSYRDVIPEQVSALADIEARATAMVQYETEFMPFLLQTPAYAEHVIGLATQVSPERRQAHLNFRLERQTRLLTRNPRPKMHFIIHEAIFRAHVGSDTLMSDQFAHVVNLSRQRSIDVRVWRFKDGLHQWMSGAFTLLQSDGEWPHVAYTENQVEGRFDEDVHHVEEYARLFGIIRRKATPIREFQL</sequence>
<protein>
    <submittedName>
        <fullName evidence="2">Helix-turn-helix domain-containing protein</fullName>
    </submittedName>
</protein>
<evidence type="ECO:0000313" key="2">
    <source>
        <dbReference type="EMBL" id="MCD5317218.1"/>
    </source>
</evidence>
<proteinExistence type="predicted"/>
<evidence type="ECO:0000313" key="3">
    <source>
        <dbReference type="Proteomes" id="UP001138997"/>
    </source>
</evidence>
<dbReference type="GO" id="GO:0003677">
    <property type="term" value="F:DNA binding"/>
    <property type="evidence" value="ECO:0007669"/>
    <property type="project" value="InterPro"/>
</dbReference>
<reference evidence="2" key="1">
    <citation type="submission" date="2021-11" db="EMBL/GenBank/DDBJ databases">
        <title>Streptomyces corallinus and Kineosporia corallina sp. nov., two new coral-derived marine actinobacteria.</title>
        <authorList>
            <person name="Buangrab K."/>
            <person name="Sutthacheep M."/>
            <person name="Yeemin T."/>
            <person name="Harunari E."/>
            <person name="Igarashi Y."/>
            <person name="Sripreechasak P."/>
            <person name="Kanchanasin P."/>
            <person name="Tanasupawat S."/>
            <person name="Phongsopitanun W."/>
        </authorList>
    </citation>
    <scope>NUCLEOTIDE SEQUENCE</scope>
    <source>
        <strain evidence="2">JCM 31032</strain>
    </source>
</reference>
<organism evidence="2 3">
    <name type="scientific">Kineosporia babensis</name>
    <dbReference type="NCBI Taxonomy" id="499548"/>
    <lineage>
        <taxon>Bacteria</taxon>
        <taxon>Bacillati</taxon>
        <taxon>Actinomycetota</taxon>
        <taxon>Actinomycetes</taxon>
        <taxon>Kineosporiales</taxon>
        <taxon>Kineosporiaceae</taxon>
        <taxon>Kineosporia</taxon>
    </lineage>
</organism>
<dbReference type="InterPro" id="IPR010982">
    <property type="entry name" value="Lambda_DNA-bd_dom_sf"/>
</dbReference>
<dbReference type="SUPFAM" id="SSF47413">
    <property type="entry name" value="lambda repressor-like DNA-binding domains"/>
    <property type="match status" value="1"/>
</dbReference>
<feature type="domain" description="HTH cro/C1-type" evidence="1">
    <location>
        <begin position="26"/>
        <end position="80"/>
    </location>
</feature>
<dbReference type="InterPro" id="IPR001387">
    <property type="entry name" value="Cro/C1-type_HTH"/>
</dbReference>
<dbReference type="RefSeq" id="WP_231450069.1">
    <property type="nucleotide sequence ID" value="NZ_JAJOMB010000050.1"/>
</dbReference>
<keyword evidence="3" id="KW-1185">Reference proteome</keyword>
<dbReference type="Gene3D" id="1.10.260.40">
    <property type="entry name" value="lambda repressor-like DNA-binding domains"/>
    <property type="match status" value="1"/>
</dbReference>
<dbReference type="EMBL" id="JAJOMB010000050">
    <property type="protein sequence ID" value="MCD5317218.1"/>
    <property type="molecule type" value="Genomic_DNA"/>
</dbReference>
<dbReference type="PROSITE" id="PS50943">
    <property type="entry name" value="HTH_CROC1"/>
    <property type="match status" value="1"/>
</dbReference>
<comment type="caution">
    <text evidence="2">The sequence shown here is derived from an EMBL/GenBank/DDBJ whole genome shotgun (WGS) entry which is preliminary data.</text>
</comment>
<dbReference type="Pfam" id="PF19054">
    <property type="entry name" value="DUF5753"/>
    <property type="match status" value="1"/>
</dbReference>
<gene>
    <name evidence="2" type="ORF">LR394_40640</name>
</gene>